<accession>A0A7S1LYM7</accession>
<feature type="domain" description="Thioredoxin" evidence="2">
    <location>
        <begin position="1"/>
        <end position="110"/>
    </location>
</feature>
<sequence>MSAADAAGAVRRVTAAEFETLRSSGVPMVVDCFAEWCGPCKTIAPAVERLAVQHPHVTVVTVDVDAEQALAASLKVEAMPTFIAFKDGAEVKRLTGAMESMLKLLFASLPAPTGTKES</sequence>
<dbReference type="CDD" id="cd02947">
    <property type="entry name" value="TRX_family"/>
    <property type="match status" value="1"/>
</dbReference>
<protein>
    <recommendedName>
        <fullName evidence="2">Thioredoxin domain-containing protein</fullName>
    </recommendedName>
</protein>
<dbReference type="Gene3D" id="3.40.30.10">
    <property type="entry name" value="Glutaredoxin"/>
    <property type="match status" value="1"/>
</dbReference>
<keyword evidence="1" id="KW-1015">Disulfide bond</keyword>
<dbReference type="InterPro" id="IPR017937">
    <property type="entry name" value="Thioredoxin_CS"/>
</dbReference>
<dbReference type="InterPro" id="IPR013766">
    <property type="entry name" value="Thioredoxin_domain"/>
</dbReference>
<organism evidence="3">
    <name type="scientific">Neobodo designis</name>
    <name type="common">Flagellated protozoan</name>
    <name type="synonym">Bodo designis</name>
    <dbReference type="NCBI Taxonomy" id="312471"/>
    <lineage>
        <taxon>Eukaryota</taxon>
        <taxon>Discoba</taxon>
        <taxon>Euglenozoa</taxon>
        <taxon>Kinetoplastea</taxon>
        <taxon>Metakinetoplastina</taxon>
        <taxon>Neobodonida</taxon>
        <taxon>Neobodo</taxon>
    </lineage>
</organism>
<dbReference type="PROSITE" id="PS00194">
    <property type="entry name" value="THIOREDOXIN_1"/>
    <property type="match status" value="1"/>
</dbReference>
<dbReference type="InterPro" id="IPR036249">
    <property type="entry name" value="Thioredoxin-like_sf"/>
</dbReference>
<evidence type="ECO:0000313" key="3">
    <source>
        <dbReference type="EMBL" id="CAD9117254.1"/>
    </source>
</evidence>
<proteinExistence type="predicted"/>
<dbReference type="AlphaFoldDB" id="A0A7S1LYM7"/>
<dbReference type="PROSITE" id="PS51352">
    <property type="entry name" value="THIOREDOXIN_2"/>
    <property type="match status" value="1"/>
</dbReference>
<evidence type="ECO:0000256" key="1">
    <source>
        <dbReference type="ARBA" id="ARBA00023157"/>
    </source>
</evidence>
<dbReference type="PANTHER" id="PTHR46115">
    <property type="entry name" value="THIOREDOXIN-LIKE PROTEIN 1"/>
    <property type="match status" value="1"/>
</dbReference>
<reference evidence="3" key="1">
    <citation type="submission" date="2021-01" db="EMBL/GenBank/DDBJ databases">
        <authorList>
            <person name="Corre E."/>
            <person name="Pelletier E."/>
            <person name="Niang G."/>
            <person name="Scheremetjew M."/>
            <person name="Finn R."/>
            <person name="Kale V."/>
            <person name="Holt S."/>
            <person name="Cochrane G."/>
            <person name="Meng A."/>
            <person name="Brown T."/>
            <person name="Cohen L."/>
        </authorList>
    </citation>
    <scope>NUCLEOTIDE SEQUENCE</scope>
    <source>
        <strain evidence="3">CCAP 1951/1</strain>
    </source>
</reference>
<evidence type="ECO:0000259" key="2">
    <source>
        <dbReference type="PROSITE" id="PS51352"/>
    </source>
</evidence>
<dbReference type="EMBL" id="HBGF01023299">
    <property type="protein sequence ID" value="CAD9117254.1"/>
    <property type="molecule type" value="Transcribed_RNA"/>
</dbReference>
<dbReference type="PRINTS" id="PR00421">
    <property type="entry name" value="THIOREDOXIN"/>
</dbReference>
<gene>
    <name evidence="3" type="ORF">NDES1114_LOCUS15389</name>
</gene>
<dbReference type="Pfam" id="PF00085">
    <property type="entry name" value="Thioredoxin"/>
    <property type="match status" value="1"/>
</dbReference>
<name>A0A7S1LYM7_NEODS</name>
<dbReference type="SUPFAM" id="SSF52833">
    <property type="entry name" value="Thioredoxin-like"/>
    <property type="match status" value="1"/>
</dbReference>